<dbReference type="InterPro" id="IPR052639">
    <property type="entry name" value="TRAIP_ubiq-protein_ligase"/>
</dbReference>
<comment type="caution">
    <text evidence="7">The sequence shown here is derived from an EMBL/GenBank/DDBJ whole genome shotgun (WGS) entry which is preliminary data.</text>
</comment>
<dbReference type="SMART" id="SM00184">
    <property type="entry name" value="RING"/>
    <property type="match status" value="1"/>
</dbReference>
<feature type="coiled-coil region" evidence="4">
    <location>
        <begin position="79"/>
        <end position="127"/>
    </location>
</feature>
<evidence type="ECO:0000256" key="3">
    <source>
        <dbReference type="PROSITE-ProRule" id="PRU00175"/>
    </source>
</evidence>
<dbReference type="GO" id="GO:0016567">
    <property type="term" value="P:protein ubiquitination"/>
    <property type="evidence" value="ECO:0007669"/>
    <property type="project" value="TreeGrafter"/>
</dbReference>
<keyword evidence="1 3" id="KW-0863">Zinc-finger</keyword>
<dbReference type="SMR" id="A0A482XI99"/>
<evidence type="ECO:0000256" key="5">
    <source>
        <dbReference type="SAM" id="MobiDB-lite"/>
    </source>
</evidence>
<dbReference type="GO" id="GO:0031297">
    <property type="term" value="P:replication fork processing"/>
    <property type="evidence" value="ECO:0007669"/>
    <property type="project" value="TreeGrafter"/>
</dbReference>
<dbReference type="GO" id="GO:0008270">
    <property type="term" value="F:zinc ion binding"/>
    <property type="evidence" value="ECO:0007669"/>
    <property type="project" value="UniProtKB-KW"/>
</dbReference>
<dbReference type="AlphaFoldDB" id="A0A482XI99"/>
<dbReference type="PANTHER" id="PTHR46569">
    <property type="entry name" value="E3 UBIQUITIN-PROTEIN LIGASE TRAIP"/>
    <property type="match status" value="1"/>
</dbReference>
<dbReference type="OrthoDB" id="6619819at2759"/>
<feature type="coiled-coil region" evidence="4">
    <location>
        <begin position="193"/>
        <end position="241"/>
    </location>
</feature>
<organism evidence="7 8">
    <name type="scientific">Laodelphax striatellus</name>
    <name type="common">Small brown planthopper</name>
    <name type="synonym">Delphax striatella</name>
    <dbReference type="NCBI Taxonomy" id="195883"/>
    <lineage>
        <taxon>Eukaryota</taxon>
        <taxon>Metazoa</taxon>
        <taxon>Ecdysozoa</taxon>
        <taxon>Arthropoda</taxon>
        <taxon>Hexapoda</taxon>
        <taxon>Insecta</taxon>
        <taxon>Pterygota</taxon>
        <taxon>Neoptera</taxon>
        <taxon>Paraneoptera</taxon>
        <taxon>Hemiptera</taxon>
        <taxon>Auchenorrhyncha</taxon>
        <taxon>Fulgoroidea</taxon>
        <taxon>Delphacidae</taxon>
        <taxon>Criomorphinae</taxon>
        <taxon>Laodelphax</taxon>
    </lineage>
</organism>
<proteinExistence type="predicted"/>
<evidence type="ECO:0000256" key="1">
    <source>
        <dbReference type="ARBA" id="ARBA00022771"/>
    </source>
</evidence>
<dbReference type="Pfam" id="PF13639">
    <property type="entry name" value="zf-RING_2"/>
    <property type="match status" value="1"/>
</dbReference>
<evidence type="ECO:0000259" key="6">
    <source>
        <dbReference type="PROSITE" id="PS50089"/>
    </source>
</evidence>
<dbReference type="STRING" id="195883.A0A482XI99"/>
<evidence type="ECO:0000256" key="4">
    <source>
        <dbReference type="SAM" id="Coils"/>
    </source>
</evidence>
<keyword evidence="8" id="KW-1185">Reference proteome</keyword>
<name>A0A482XI99_LAOST</name>
<dbReference type="EMBL" id="QKKF02009244">
    <property type="protein sequence ID" value="RZF45377.1"/>
    <property type="molecule type" value="Genomic_DNA"/>
</dbReference>
<dbReference type="PROSITE" id="PS50089">
    <property type="entry name" value="ZF_RING_2"/>
    <property type="match status" value="1"/>
</dbReference>
<gene>
    <name evidence="7" type="ORF">LSTR_LSTR002820</name>
</gene>
<protein>
    <recommendedName>
        <fullName evidence="6">RING-type domain-containing protein</fullName>
    </recommendedName>
</protein>
<feature type="compositionally biased region" description="Basic and acidic residues" evidence="5">
    <location>
        <begin position="283"/>
        <end position="300"/>
    </location>
</feature>
<dbReference type="Gene3D" id="3.30.40.10">
    <property type="entry name" value="Zinc/RING finger domain, C3HC4 (zinc finger)"/>
    <property type="match status" value="1"/>
</dbReference>
<sequence>MHITCVICGDLFTGTDIAESVYSTPCGHLFHHHCLLEWLGRSPSCPQCRQKTSEKKIIRIFFNLSNTTENDSSTLAFQVDSLEYKLNERDREIKLLKAERDKSIGQAKGLRQEVIEKSNNEKKLEQSIYSLRSEVTLLKKSCKAYSLVSCENEELKKEIATLRKIRDIIQGSDTEVDAALQDADAYPNLGLCIAFYKKRIKTLQHEHKNVQTELNIQKRKRIDLESMLSSAYEEIRELKQQSKAMRTIPSTYMGSMSSAKLSPIKKMKIDRVCSESDKKELFEISDDEREKQNEDPEVSYKKPSFAHTSKSISVQPKHKIQNSFRGPLKQSFSASSSGPGDDNFHPQKYAAQKLSAQSKIVKKPKKKLCASAVSAIREVQKASTATSKIDSFFDTVEMTSPPSSRRVNSDRPSTSRMDAFLDTIEITTPPSNHRRNSAFYSDIDAILDTIQLTSPHSNCQASEESNTIDLT</sequence>
<reference evidence="7 8" key="1">
    <citation type="journal article" date="2017" name="Gigascience">
        <title>Genome sequence of the small brown planthopper, Laodelphax striatellus.</title>
        <authorList>
            <person name="Zhu J."/>
            <person name="Jiang F."/>
            <person name="Wang X."/>
            <person name="Yang P."/>
            <person name="Bao Y."/>
            <person name="Zhao W."/>
            <person name="Wang W."/>
            <person name="Lu H."/>
            <person name="Wang Q."/>
            <person name="Cui N."/>
            <person name="Li J."/>
            <person name="Chen X."/>
            <person name="Luo L."/>
            <person name="Yu J."/>
            <person name="Kang L."/>
            <person name="Cui F."/>
        </authorList>
    </citation>
    <scope>NUCLEOTIDE SEQUENCE [LARGE SCALE GENOMIC DNA]</scope>
    <source>
        <strain evidence="7">Lst14</strain>
    </source>
</reference>
<accession>A0A482XI99</accession>
<dbReference type="GO" id="GO:0061630">
    <property type="term" value="F:ubiquitin protein ligase activity"/>
    <property type="evidence" value="ECO:0007669"/>
    <property type="project" value="TreeGrafter"/>
</dbReference>
<feature type="region of interest" description="Disordered" evidence="5">
    <location>
        <begin position="283"/>
        <end position="322"/>
    </location>
</feature>
<dbReference type="GO" id="GO:0090734">
    <property type="term" value="C:site of DNA damage"/>
    <property type="evidence" value="ECO:0007669"/>
    <property type="project" value="TreeGrafter"/>
</dbReference>
<dbReference type="Proteomes" id="UP000291343">
    <property type="component" value="Unassembled WGS sequence"/>
</dbReference>
<evidence type="ECO:0000313" key="8">
    <source>
        <dbReference type="Proteomes" id="UP000291343"/>
    </source>
</evidence>
<dbReference type="GO" id="GO:0005634">
    <property type="term" value="C:nucleus"/>
    <property type="evidence" value="ECO:0007669"/>
    <property type="project" value="TreeGrafter"/>
</dbReference>
<dbReference type="SUPFAM" id="SSF57850">
    <property type="entry name" value="RING/U-box"/>
    <property type="match status" value="1"/>
</dbReference>
<dbReference type="InterPro" id="IPR013083">
    <property type="entry name" value="Znf_RING/FYVE/PHD"/>
</dbReference>
<keyword evidence="4" id="KW-0175">Coiled coil</keyword>
<evidence type="ECO:0000256" key="2">
    <source>
        <dbReference type="ARBA" id="ARBA00022833"/>
    </source>
</evidence>
<evidence type="ECO:0000313" key="7">
    <source>
        <dbReference type="EMBL" id="RZF45377.1"/>
    </source>
</evidence>
<dbReference type="InParanoid" id="A0A482XI99"/>
<feature type="domain" description="RING-type" evidence="6">
    <location>
        <begin position="5"/>
        <end position="49"/>
    </location>
</feature>
<dbReference type="InterPro" id="IPR001841">
    <property type="entry name" value="Znf_RING"/>
</dbReference>
<keyword evidence="1 3" id="KW-0479">Metal-binding</keyword>
<keyword evidence="2" id="KW-0862">Zinc</keyword>
<dbReference type="PANTHER" id="PTHR46569:SF1">
    <property type="entry name" value="E3 UBIQUITIN-PROTEIN LIGASE RFWD3-RELATED"/>
    <property type="match status" value="1"/>
</dbReference>